<dbReference type="InterPro" id="IPR029044">
    <property type="entry name" value="Nucleotide-diphossugar_trans"/>
</dbReference>
<dbReference type="GO" id="GO:0005978">
    <property type="term" value="P:glycogen biosynthetic process"/>
    <property type="evidence" value="ECO:0007669"/>
    <property type="project" value="UniProtKB-UniPathway"/>
</dbReference>
<proteinExistence type="inferred from homology"/>
<comment type="function">
    <text evidence="7">UTP--glucose-1-phosphate uridylyltransferase catalyzing the conversion of glucose-1-phosphate into UDP-glucose, a crucial precursor for the production of glycogen.</text>
</comment>
<evidence type="ECO:0000256" key="4">
    <source>
        <dbReference type="ARBA" id="ARBA00019048"/>
    </source>
</evidence>
<evidence type="ECO:0000256" key="2">
    <source>
        <dbReference type="ARBA" id="ARBA00011823"/>
    </source>
</evidence>
<protein>
    <recommendedName>
        <fullName evidence="4">UTP--glucose-1-phosphate uridylyltransferase</fullName>
        <ecNumber evidence="3">2.7.7.9</ecNumber>
    </recommendedName>
</protein>
<comment type="catalytic activity">
    <reaction evidence="8">
        <text>alpha-D-glucose 1-phosphate + UTP + H(+) = UDP-alpha-D-glucose + diphosphate</text>
        <dbReference type="Rhea" id="RHEA:19889"/>
        <dbReference type="ChEBI" id="CHEBI:15378"/>
        <dbReference type="ChEBI" id="CHEBI:33019"/>
        <dbReference type="ChEBI" id="CHEBI:46398"/>
        <dbReference type="ChEBI" id="CHEBI:58601"/>
        <dbReference type="ChEBI" id="CHEBI:58885"/>
        <dbReference type="EC" id="2.7.7.9"/>
    </reaction>
    <physiologicalReaction direction="left-to-right" evidence="8">
        <dbReference type="Rhea" id="RHEA:19890"/>
    </physiologicalReaction>
</comment>
<dbReference type="InterPro" id="IPR002618">
    <property type="entry name" value="UDPGP_fam"/>
</dbReference>
<evidence type="ECO:0000313" key="9">
    <source>
        <dbReference type="EMBL" id="VEL08013.1"/>
    </source>
</evidence>
<evidence type="ECO:0000256" key="1">
    <source>
        <dbReference type="ARBA" id="ARBA00010401"/>
    </source>
</evidence>
<organism evidence="9 10">
    <name type="scientific">Protopolystoma xenopodis</name>
    <dbReference type="NCBI Taxonomy" id="117903"/>
    <lineage>
        <taxon>Eukaryota</taxon>
        <taxon>Metazoa</taxon>
        <taxon>Spiralia</taxon>
        <taxon>Lophotrochozoa</taxon>
        <taxon>Platyhelminthes</taxon>
        <taxon>Monogenea</taxon>
        <taxon>Polyopisthocotylea</taxon>
        <taxon>Polystomatidea</taxon>
        <taxon>Polystomatidae</taxon>
        <taxon>Protopolystoma</taxon>
    </lineage>
</organism>
<dbReference type="EC" id="2.7.7.9" evidence="3"/>
<evidence type="ECO:0000256" key="7">
    <source>
        <dbReference type="ARBA" id="ARBA00023579"/>
    </source>
</evidence>
<keyword evidence="6" id="KW-0548">Nucleotidyltransferase</keyword>
<dbReference type="Proteomes" id="UP000784294">
    <property type="component" value="Unassembled WGS sequence"/>
</dbReference>
<sequence>MTYPRLSRESLLPIPRVMHHECSSLFRREARCSVNDINGITVFGSKTASSLKVKTEVEEPSPANASASSACDSATNLSNNEGWYPPGHGDIYRSFLRSSLADEFRNQGKEWLFISNIDNLGATVDLSE</sequence>
<keyword evidence="10" id="KW-1185">Reference proteome</keyword>
<dbReference type="UniPathway" id="UPA00164"/>
<keyword evidence="5" id="KW-0808">Transferase</keyword>
<evidence type="ECO:0000256" key="8">
    <source>
        <dbReference type="ARBA" id="ARBA00047432"/>
    </source>
</evidence>
<reference evidence="9" key="1">
    <citation type="submission" date="2018-11" db="EMBL/GenBank/DDBJ databases">
        <authorList>
            <consortium name="Pathogen Informatics"/>
        </authorList>
    </citation>
    <scope>NUCLEOTIDE SEQUENCE</scope>
</reference>
<dbReference type="Pfam" id="PF01704">
    <property type="entry name" value="UDPGP"/>
    <property type="match status" value="1"/>
</dbReference>
<dbReference type="AlphaFoldDB" id="A0A3S5BLH0"/>
<dbReference type="InterPro" id="IPR016267">
    <property type="entry name" value="UDPGP_trans"/>
</dbReference>
<dbReference type="PANTHER" id="PTHR43511">
    <property type="match status" value="1"/>
</dbReference>
<comment type="caution">
    <text evidence="9">The sequence shown here is derived from an EMBL/GenBank/DDBJ whole genome shotgun (WGS) entry which is preliminary data.</text>
</comment>
<dbReference type="GO" id="GO:0006011">
    <property type="term" value="P:UDP-alpha-D-glucose metabolic process"/>
    <property type="evidence" value="ECO:0007669"/>
    <property type="project" value="InterPro"/>
</dbReference>
<evidence type="ECO:0000256" key="6">
    <source>
        <dbReference type="ARBA" id="ARBA00022695"/>
    </source>
</evidence>
<dbReference type="EMBL" id="CAAALY010002951">
    <property type="protein sequence ID" value="VEL08013.1"/>
    <property type="molecule type" value="Genomic_DNA"/>
</dbReference>
<comment type="subunit">
    <text evidence="2">Homooctamer.</text>
</comment>
<dbReference type="Gene3D" id="3.90.550.10">
    <property type="entry name" value="Spore Coat Polysaccharide Biosynthesis Protein SpsA, Chain A"/>
    <property type="match status" value="1"/>
</dbReference>
<gene>
    <name evidence="9" type="ORF">PXEA_LOCUS1453</name>
</gene>
<comment type="similarity">
    <text evidence="1">Belongs to the UDPGP type 1 family.</text>
</comment>
<dbReference type="SUPFAM" id="SSF53448">
    <property type="entry name" value="Nucleotide-diphospho-sugar transferases"/>
    <property type="match status" value="1"/>
</dbReference>
<evidence type="ECO:0000256" key="3">
    <source>
        <dbReference type="ARBA" id="ARBA00012415"/>
    </source>
</evidence>
<name>A0A3S5BLH0_9PLAT</name>
<dbReference type="OrthoDB" id="932129at2759"/>
<accession>A0A3S5BLH0</accession>
<evidence type="ECO:0000313" key="10">
    <source>
        <dbReference type="Proteomes" id="UP000784294"/>
    </source>
</evidence>
<dbReference type="GO" id="GO:0003983">
    <property type="term" value="F:UTP:glucose-1-phosphate uridylyltransferase activity"/>
    <property type="evidence" value="ECO:0007669"/>
    <property type="project" value="UniProtKB-EC"/>
</dbReference>
<evidence type="ECO:0000256" key="5">
    <source>
        <dbReference type="ARBA" id="ARBA00022679"/>
    </source>
</evidence>